<dbReference type="KEGG" id="psin:CAK95_10740"/>
<accession>A0A1W6ZQI0</accession>
<dbReference type="OrthoDB" id="572012at2"/>
<gene>
    <name evidence="1" type="ORF">CAK95_10740</name>
</gene>
<evidence type="ECO:0000313" key="1">
    <source>
        <dbReference type="EMBL" id="ARP99507.1"/>
    </source>
</evidence>
<dbReference type="RefSeq" id="WP_086087916.1">
    <property type="nucleotide sequence ID" value="NZ_CP021112.1"/>
</dbReference>
<sequence>MAYLTENDIGTERRANELATPHYFTTILVSIIIINIFTVLYHLLNSPLFNTISNAACIMLIGYAGFTVVRSQNNSTTNIVYIVAACIFTFLSILFNFGNSSITDGIKYLSIYVFYAAGYARATQVRPAEIRYVYFLAGLPILFFLTIGSSRVPEFVQLNIGNTFSYFANANAATLYFSALIFTMATQLGMRAILLQFVNVALMNKIGVAVATVAAICLWIVIPLRKESIIGLIVFAVVAVVALWVGAFDRALATFNSMSLLVDLGPDNVSRMSFRRLVELTGTTDLSGFFRIIHWANIWDIYSSGSFITKLFGYGIGQSQHLTVLQFVPHNDYLRILAEYGPLNLLIFSCFLLHVLFSLKTGHTKVLFMVLLIYFFSENLIDHFPSMTLYFTYAGRFAAMPDRELPKRRRVA</sequence>
<organism evidence="1 2">
    <name type="scientific">Pseudorhodoplanes sinuspersici</name>
    <dbReference type="NCBI Taxonomy" id="1235591"/>
    <lineage>
        <taxon>Bacteria</taxon>
        <taxon>Pseudomonadati</taxon>
        <taxon>Pseudomonadota</taxon>
        <taxon>Alphaproteobacteria</taxon>
        <taxon>Hyphomicrobiales</taxon>
        <taxon>Pseudorhodoplanes</taxon>
    </lineage>
</organism>
<proteinExistence type="predicted"/>
<keyword evidence="2" id="KW-1185">Reference proteome</keyword>
<dbReference type="AlphaFoldDB" id="A0A1W6ZQI0"/>
<name>A0A1W6ZQI0_9HYPH</name>
<evidence type="ECO:0000313" key="2">
    <source>
        <dbReference type="Proteomes" id="UP000194137"/>
    </source>
</evidence>
<dbReference type="EMBL" id="CP021112">
    <property type="protein sequence ID" value="ARP99507.1"/>
    <property type="molecule type" value="Genomic_DNA"/>
</dbReference>
<protein>
    <submittedName>
        <fullName evidence="1">Uncharacterized protein</fullName>
    </submittedName>
</protein>
<reference evidence="1 2" key="1">
    <citation type="submission" date="2017-05" db="EMBL/GenBank/DDBJ databases">
        <title>Full genome sequence of Pseudorhodoplanes sinuspersici.</title>
        <authorList>
            <person name="Dastgheib S.M.M."/>
            <person name="Shavandi M."/>
            <person name="Tirandaz H."/>
        </authorList>
    </citation>
    <scope>NUCLEOTIDE SEQUENCE [LARGE SCALE GENOMIC DNA]</scope>
    <source>
        <strain evidence="1 2">RIPI110</strain>
    </source>
</reference>
<dbReference type="Proteomes" id="UP000194137">
    <property type="component" value="Chromosome"/>
</dbReference>